<accession>A0A256FAB0</accession>
<protein>
    <recommendedName>
        <fullName evidence="1">Carboxymuconolactone decarboxylase-like domain-containing protein</fullName>
    </recommendedName>
</protein>
<dbReference type="OrthoDB" id="9801997at2"/>
<proteinExistence type="predicted"/>
<dbReference type="Proteomes" id="UP000216345">
    <property type="component" value="Unassembled WGS sequence"/>
</dbReference>
<dbReference type="SUPFAM" id="SSF69118">
    <property type="entry name" value="AhpD-like"/>
    <property type="match status" value="1"/>
</dbReference>
<gene>
    <name evidence="2" type="ORF">CEV32_1340</name>
</gene>
<dbReference type="InterPro" id="IPR003779">
    <property type="entry name" value="CMD-like"/>
</dbReference>
<evidence type="ECO:0000313" key="2">
    <source>
        <dbReference type="EMBL" id="OYR11807.1"/>
    </source>
</evidence>
<dbReference type="Pfam" id="PF02627">
    <property type="entry name" value="CMD"/>
    <property type="match status" value="1"/>
</dbReference>
<evidence type="ECO:0000313" key="3">
    <source>
        <dbReference type="Proteomes" id="UP000216345"/>
    </source>
</evidence>
<dbReference type="InterPro" id="IPR004675">
    <property type="entry name" value="AhpD_core"/>
</dbReference>
<comment type="caution">
    <text evidence="2">The sequence shown here is derived from an EMBL/GenBank/DDBJ whole genome shotgun (WGS) entry which is preliminary data.</text>
</comment>
<dbReference type="AlphaFoldDB" id="A0A256FAB0"/>
<dbReference type="NCBIfam" id="TIGR00778">
    <property type="entry name" value="ahpD_dom"/>
    <property type="match status" value="1"/>
</dbReference>
<dbReference type="Gene3D" id="1.20.1290.10">
    <property type="entry name" value="AhpD-like"/>
    <property type="match status" value="1"/>
</dbReference>
<dbReference type="eggNOG" id="COG2128">
    <property type="taxonomic scope" value="Bacteria"/>
</dbReference>
<dbReference type="PANTHER" id="PTHR34846">
    <property type="entry name" value="4-CARBOXYMUCONOLACTONE DECARBOXYLASE FAMILY PROTEIN (AFU_ORTHOLOGUE AFUA_6G11590)"/>
    <property type="match status" value="1"/>
</dbReference>
<sequence length="153" mass="17034">MEQRLAPYAFAPQIMQAMVELENRVAASGLDYSLYELVKIRASQINGCAYCIYMHTSDARKAGETEERLYLVAAWRESPLYSARERAALAWTEALTLLAQTGAPDKDFDALKAHFTDEEIVNLTMLITTINAWNRIAVGLRLVHPVKSNAAAA</sequence>
<dbReference type="GO" id="GO:0051920">
    <property type="term" value="F:peroxiredoxin activity"/>
    <property type="evidence" value="ECO:0007669"/>
    <property type="project" value="InterPro"/>
</dbReference>
<reference evidence="2 3" key="1">
    <citation type="submission" date="2017-07" db="EMBL/GenBank/DDBJ databases">
        <title>Phylogenetic study on the rhizospheric bacterium Ochrobactrum sp. A44.</title>
        <authorList>
            <person name="Krzyzanowska D.M."/>
            <person name="Ossowicki A."/>
            <person name="Rajewska M."/>
            <person name="Maciag T."/>
            <person name="Kaczynski Z."/>
            <person name="Czerwicka M."/>
            <person name="Jafra S."/>
        </authorList>
    </citation>
    <scope>NUCLEOTIDE SEQUENCE [LARGE SCALE GENOMIC DNA]</scope>
    <source>
        <strain evidence="2 3">PR17</strain>
    </source>
</reference>
<evidence type="ECO:0000259" key="1">
    <source>
        <dbReference type="Pfam" id="PF02627"/>
    </source>
</evidence>
<name>A0A256FAB0_9HYPH</name>
<organism evidence="2 3">
    <name type="scientific">Brucella rhizosphaerae</name>
    <dbReference type="NCBI Taxonomy" id="571254"/>
    <lineage>
        <taxon>Bacteria</taxon>
        <taxon>Pseudomonadati</taxon>
        <taxon>Pseudomonadota</taxon>
        <taxon>Alphaproteobacteria</taxon>
        <taxon>Hyphomicrobiales</taxon>
        <taxon>Brucellaceae</taxon>
        <taxon>Brucella/Ochrobactrum group</taxon>
        <taxon>Brucella</taxon>
    </lineage>
</organism>
<dbReference type="PANTHER" id="PTHR34846:SF10">
    <property type="entry name" value="CYTOPLASMIC PROTEIN"/>
    <property type="match status" value="1"/>
</dbReference>
<dbReference type="InterPro" id="IPR029032">
    <property type="entry name" value="AhpD-like"/>
</dbReference>
<dbReference type="RefSeq" id="WP_094578028.1">
    <property type="nucleotide sequence ID" value="NZ_JBHEEL010000013.1"/>
</dbReference>
<keyword evidence="3" id="KW-1185">Reference proteome</keyword>
<dbReference type="EMBL" id="NNRK01000031">
    <property type="protein sequence ID" value="OYR11807.1"/>
    <property type="molecule type" value="Genomic_DNA"/>
</dbReference>
<feature type="domain" description="Carboxymuconolactone decarboxylase-like" evidence="1">
    <location>
        <begin position="12"/>
        <end position="94"/>
    </location>
</feature>